<evidence type="ECO:0000313" key="4">
    <source>
        <dbReference type="EMBL" id="MBH0238218.1"/>
    </source>
</evidence>
<evidence type="ECO:0000256" key="1">
    <source>
        <dbReference type="ARBA" id="ARBA00022630"/>
    </source>
</evidence>
<proteinExistence type="predicted"/>
<evidence type="ECO:0000313" key="5">
    <source>
        <dbReference type="Proteomes" id="UP000631694"/>
    </source>
</evidence>
<dbReference type="InterPro" id="IPR036318">
    <property type="entry name" value="FAD-bd_PCMH-like_sf"/>
</dbReference>
<dbReference type="SUPFAM" id="SSF55103">
    <property type="entry name" value="FAD-linked oxidases, C-terminal domain"/>
    <property type="match status" value="1"/>
</dbReference>
<protein>
    <submittedName>
        <fullName evidence="4">Glycolate oxidase subunit GlcE</fullName>
        <ecNumber evidence="4">1.1.99.14</ecNumber>
    </submittedName>
</protein>
<accession>A0A931I2R1</accession>
<dbReference type="PANTHER" id="PTHR11748">
    <property type="entry name" value="D-LACTATE DEHYDROGENASE"/>
    <property type="match status" value="1"/>
</dbReference>
<dbReference type="InterPro" id="IPR016164">
    <property type="entry name" value="FAD-linked_Oxase-like_C"/>
</dbReference>
<keyword evidence="1" id="KW-0285">Flavoprotein</keyword>
<dbReference type="GO" id="GO:0071949">
    <property type="term" value="F:FAD binding"/>
    <property type="evidence" value="ECO:0007669"/>
    <property type="project" value="InterPro"/>
</dbReference>
<dbReference type="EMBL" id="JADZLT010000050">
    <property type="protein sequence ID" value="MBH0238218.1"/>
    <property type="molecule type" value="Genomic_DNA"/>
</dbReference>
<evidence type="ECO:0000259" key="3">
    <source>
        <dbReference type="PROSITE" id="PS51387"/>
    </source>
</evidence>
<comment type="caution">
    <text evidence="4">The sequence shown here is derived from an EMBL/GenBank/DDBJ whole genome shotgun (WGS) entry which is preliminary data.</text>
</comment>
<sequence length="407" mass="40744">MTERIETRSAAEVLAAVAGAVAAGTTLEVVSGASKRGLGRPVTADAVLDTAALNDIVLYEPDELVLTVQPGAGMAELEALLANEGQAFAFEPPDFGPLLGRPAGEGSIGGIVSTGLSGPRRIKAGAARDHVLGVHAVSGRGEAFKSGGRVVKNVTGYDLSKGLTGAYGTLAVFTELSLKVLPAAATEATLLLAGLDAGRAVAAMSAALGAPVDVSGAAHLPAALAKTLGLPGAATLIRLDGIAPSVHDRFDRLTANLRAFGHAEKLDAEPSTALWRGIRDVVPFVGSDAAVWRVSVAPSAGPAITAAADALGAASFLDWGGGLVWVAVPEAAAPDLGATVLRAAVATAGGGHATLVRASADARLRIPVFEPQPPALAALAARLKAQFDPLGILNPGRLVPAHPAPEA</sequence>
<reference evidence="4" key="1">
    <citation type="submission" date="2020-12" db="EMBL/GenBank/DDBJ databases">
        <title>Methylobrevis albus sp. nov., isolated from fresh water lack sediment.</title>
        <authorList>
            <person name="Zou Q."/>
        </authorList>
    </citation>
    <scope>NUCLEOTIDE SEQUENCE</scope>
    <source>
        <strain evidence="4">L22</strain>
    </source>
</reference>
<dbReference type="PANTHER" id="PTHR11748:SF103">
    <property type="entry name" value="GLYCOLATE OXIDASE SUBUNIT GLCE"/>
    <property type="match status" value="1"/>
</dbReference>
<gene>
    <name evidence="4" type="primary">glcE</name>
    <name evidence="4" type="ORF">I5731_10320</name>
</gene>
<keyword evidence="2" id="KW-0274">FAD</keyword>
<dbReference type="InterPro" id="IPR006094">
    <property type="entry name" value="Oxid_FAD_bind_N"/>
</dbReference>
<name>A0A931I2R1_9HYPH</name>
<organism evidence="4 5">
    <name type="scientific">Methylobrevis albus</name>
    <dbReference type="NCBI Taxonomy" id="2793297"/>
    <lineage>
        <taxon>Bacteria</taxon>
        <taxon>Pseudomonadati</taxon>
        <taxon>Pseudomonadota</taxon>
        <taxon>Alphaproteobacteria</taxon>
        <taxon>Hyphomicrobiales</taxon>
        <taxon>Pleomorphomonadaceae</taxon>
        <taxon>Methylobrevis</taxon>
    </lineage>
</organism>
<dbReference type="Pfam" id="PF01565">
    <property type="entry name" value="FAD_binding_4"/>
    <property type="match status" value="1"/>
</dbReference>
<dbReference type="NCBIfam" id="NF008439">
    <property type="entry name" value="PRK11282.1"/>
    <property type="match status" value="1"/>
</dbReference>
<dbReference type="AlphaFoldDB" id="A0A931I2R1"/>
<dbReference type="InterPro" id="IPR016169">
    <property type="entry name" value="FAD-bd_PCMH_sub2"/>
</dbReference>
<dbReference type="GO" id="GO:0019154">
    <property type="term" value="F:glycolate dehydrogenase activity"/>
    <property type="evidence" value="ECO:0007669"/>
    <property type="project" value="UniProtKB-EC"/>
</dbReference>
<dbReference type="PROSITE" id="PS51387">
    <property type="entry name" value="FAD_PCMH"/>
    <property type="match status" value="1"/>
</dbReference>
<evidence type="ECO:0000256" key="2">
    <source>
        <dbReference type="ARBA" id="ARBA00022827"/>
    </source>
</evidence>
<keyword evidence="4" id="KW-0560">Oxidoreductase</keyword>
<feature type="domain" description="FAD-binding PCMH-type" evidence="3">
    <location>
        <begin position="1"/>
        <end position="183"/>
    </location>
</feature>
<dbReference type="Proteomes" id="UP000631694">
    <property type="component" value="Unassembled WGS sequence"/>
</dbReference>
<dbReference type="InterPro" id="IPR016166">
    <property type="entry name" value="FAD-bd_PCMH"/>
</dbReference>
<dbReference type="RefSeq" id="WP_197311305.1">
    <property type="nucleotide sequence ID" value="NZ_JADZLT010000050.1"/>
</dbReference>
<dbReference type="EC" id="1.1.99.14" evidence="4"/>
<keyword evidence="5" id="KW-1185">Reference proteome</keyword>
<dbReference type="Gene3D" id="3.30.465.10">
    <property type="match status" value="1"/>
</dbReference>
<dbReference type="SUPFAM" id="SSF56176">
    <property type="entry name" value="FAD-binding/transporter-associated domain-like"/>
    <property type="match status" value="1"/>
</dbReference>